<feature type="region of interest" description="Disordered" evidence="1">
    <location>
        <begin position="1"/>
        <end position="96"/>
    </location>
</feature>
<gene>
    <name evidence="2" type="ORF">EYF80_067075</name>
</gene>
<feature type="compositionally biased region" description="Acidic residues" evidence="1">
    <location>
        <begin position="258"/>
        <end position="267"/>
    </location>
</feature>
<evidence type="ECO:0000256" key="1">
    <source>
        <dbReference type="SAM" id="MobiDB-lite"/>
    </source>
</evidence>
<reference evidence="2 3" key="1">
    <citation type="submission" date="2019-03" db="EMBL/GenBank/DDBJ databases">
        <title>First draft genome of Liparis tanakae, snailfish: a comprehensive survey of snailfish specific genes.</title>
        <authorList>
            <person name="Kim W."/>
            <person name="Song I."/>
            <person name="Jeong J.-H."/>
            <person name="Kim D."/>
            <person name="Kim S."/>
            <person name="Ryu S."/>
            <person name="Song J.Y."/>
            <person name="Lee S.K."/>
        </authorList>
    </citation>
    <scope>NUCLEOTIDE SEQUENCE [LARGE SCALE GENOMIC DNA]</scope>
    <source>
        <tissue evidence="2">Muscle</tissue>
    </source>
</reference>
<accession>A0A4Z2E2Q8</accession>
<proteinExistence type="predicted"/>
<protein>
    <submittedName>
        <fullName evidence="2">Uncharacterized protein</fullName>
    </submittedName>
</protein>
<feature type="region of interest" description="Disordered" evidence="1">
    <location>
        <begin position="180"/>
        <end position="288"/>
    </location>
</feature>
<feature type="region of interest" description="Disordered" evidence="1">
    <location>
        <begin position="107"/>
        <end position="126"/>
    </location>
</feature>
<dbReference type="Proteomes" id="UP000314294">
    <property type="component" value="Unassembled WGS sequence"/>
</dbReference>
<feature type="compositionally biased region" description="Low complexity" evidence="1">
    <location>
        <begin position="194"/>
        <end position="227"/>
    </location>
</feature>
<feature type="compositionally biased region" description="Basic and acidic residues" evidence="1">
    <location>
        <begin position="57"/>
        <end position="92"/>
    </location>
</feature>
<evidence type="ECO:0000313" key="2">
    <source>
        <dbReference type="EMBL" id="TNN22810.1"/>
    </source>
</evidence>
<feature type="compositionally biased region" description="Basic and acidic residues" evidence="1">
    <location>
        <begin position="25"/>
        <end position="34"/>
    </location>
</feature>
<evidence type="ECO:0000313" key="3">
    <source>
        <dbReference type="Proteomes" id="UP000314294"/>
    </source>
</evidence>
<feature type="compositionally biased region" description="Basic and acidic residues" evidence="1">
    <location>
        <begin position="115"/>
        <end position="126"/>
    </location>
</feature>
<keyword evidence="3" id="KW-1185">Reference proteome</keyword>
<feature type="compositionally biased region" description="Basic and acidic residues" evidence="1">
    <location>
        <begin position="247"/>
        <end position="257"/>
    </location>
</feature>
<dbReference type="EMBL" id="SRLO01020923">
    <property type="protein sequence ID" value="TNN22810.1"/>
    <property type="molecule type" value="Genomic_DNA"/>
</dbReference>
<sequence>MASRPSAEGKRLMSTTSMSTRAHHAHGEPVDHHVGQQHAEAGPRAADGVAQPVDQQRPGEHVDVAPLEPRRAEEHADGRPHRDVHQAQDGEQQRGAARLHAVGRGVRHQVHQRHHEAQHQPRDAHGEGAVAGVVAQLVERHVFGEERRQAAPRASRPPARLPGAALLLLLRPVVHQRLAPAAPGRPQRPHDGAAHAAVEQHAAQHQEAAPPAQRGVQVVAQEGQRAQAQRRARGRHGVGEGAAPHEVVAEDGHRGLEAEAETQTCEEETVRGPSAPRGGGRSGEPADL</sequence>
<comment type="caution">
    <text evidence="2">The sequence shown here is derived from an EMBL/GenBank/DDBJ whole genome shotgun (WGS) entry which is preliminary data.</text>
</comment>
<organism evidence="2 3">
    <name type="scientific">Liparis tanakae</name>
    <name type="common">Tanaka's snailfish</name>
    <dbReference type="NCBI Taxonomy" id="230148"/>
    <lineage>
        <taxon>Eukaryota</taxon>
        <taxon>Metazoa</taxon>
        <taxon>Chordata</taxon>
        <taxon>Craniata</taxon>
        <taxon>Vertebrata</taxon>
        <taxon>Euteleostomi</taxon>
        <taxon>Actinopterygii</taxon>
        <taxon>Neopterygii</taxon>
        <taxon>Teleostei</taxon>
        <taxon>Neoteleostei</taxon>
        <taxon>Acanthomorphata</taxon>
        <taxon>Eupercaria</taxon>
        <taxon>Perciformes</taxon>
        <taxon>Cottioidei</taxon>
        <taxon>Cottales</taxon>
        <taxon>Liparidae</taxon>
        <taxon>Liparis</taxon>
    </lineage>
</organism>
<dbReference type="AlphaFoldDB" id="A0A4Z2E2Q8"/>
<name>A0A4Z2E2Q8_9TELE</name>